<organism evidence="2 3">
    <name type="scientific">Fusarium beomiforme</name>
    <dbReference type="NCBI Taxonomy" id="44412"/>
    <lineage>
        <taxon>Eukaryota</taxon>
        <taxon>Fungi</taxon>
        <taxon>Dikarya</taxon>
        <taxon>Ascomycota</taxon>
        <taxon>Pezizomycotina</taxon>
        <taxon>Sordariomycetes</taxon>
        <taxon>Hypocreomycetidae</taxon>
        <taxon>Hypocreales</taxon>
        <taxon>Nectriaceae</taxon>
        <taxon>Fusarium</taxon>
        <taxon>Fusarium burgessii species complex</taxon>
    </lineage>
</organism>
<reference evidence="2" key="1">
    <citation type="journal article" date="2017" name="Mycologia">
        <title>Fusarium algeriense, sp. nov., a novel toxigenic crown rot pathogen of durum wheat from Algeria is nested in the Fusarium burgessii species complex.</title>
        <authorList>
            <person name="Laraba I."/>
            <person name="Keddad A."/>
            <person name="Boureghda H."/>
            <person name="Abdallah N."/>
            <person name="Vaughan M.M."/>
            <person name="Proctor R.H."/>
            <person name="Busman M."/>
            <person name="O'Donnell K."/>
        </authorList>
    </citation>
    <scope>NUCLEOTIDE SEQUENCE</scope>
    <source>
        <strain evidence="2">NRRL 25174</strain>
    </source>
</reference>
<proteinExistence type="predicted"/>
<name>A0A9P5DTY3_9HYPO</name>
<gene>
    <name evidence="2" type="ORF">FBEOM_11885</name>
</gene>
<dbReference type="Proteomes" id="UP000730481">
    <property type="component" value="Unassembled WGS sequence"/>
</dbReference>
<dbReference type="AlphaFoldDB" id="A0A9P5DTY3"/>
<protein>
    <submittedName>
        <fullName evidence="2">Uncharacterized protein</fullName>
    </submittedName>
</protein>
<reference evidence="2" key="2">
    <citation type="submission" date="2020-02" db="EMBL/GenBank/DDBJ databases">
        <title>Identification and distribution of gene clusters putatively required for synthesis of sphingolipid metabolism inhibitors in phylogenetically diverse species of the filamentous fungus Fusarium.</title>
        <authorList>
            <person name="Kim H.-S."/>
            <person name="Busman M."/>
            <person name="Brown D.W."/>
            <person name="Divon H."/>
            <person name="Uhlig S."/>
            <person name="Proctor R.H."/>
        </authorList>
    </citation>
    <scope>NUCLEOTIDE SEQUENCE</scope>
    <source>
        <strain evidence="2">NRRL 25174</strain>
    </source>
</reference>
<dbReference type="EMBL" id="PVQB02000707">
    <property type="protein sequence ID" value="KAF4334273.1"/>
    <property type="molecule type" value="Genomic_DNA"/>
</dbReference>
<comment type="caution">
    <text evidence="2">The sequence shown here is derived from an EMBL/GenBank/DDBJ whole genome shotgun (WGS) entry which is preliminary data.</text>
</comment>
<sequence length="496" mass="55005">MTSNITTSDAPEAITSTTGPQVLNSHAAQSQQVPAAHQQIQVPHVHHEAQYPLATFELIEHVDEVVAQIPGQQQNGQNLIAGHPNDQPAASSTSWQQLSSHNLNYQPNPFTQQLRNPLLSQFGHLSQAAFQFAPQIGQHHHSQMTQQHLPQATFHFNHQFGNPYVSQQNVQQLSDQQAALNQYTALQAQQDVAPAQHQSTQGVSHNSARGGHALAVQNPQQHGHLTQQIAPAAPSRPICLDVGFKNMLEDQDVAESRDPEECVSEHNHLLIKEKMRLHDLIKQYEYVQRKGGARLSADETYKCFWGALFKNWNSKMPVSNTPTLPTQPKSDIQVQVGHYSTDVSINLPANGRRSSKARKGNAVPIYLSLDLDAEGIHWLYNDKGGTRVRADCVKLLAGLSDTQAKHNVLTHYDTCERNRVCGHNLQLIVEAARRRVQKWAAAGGDNFVELGVECRAPSLIRLVLASEHFENHHKKNCAVADLGLMPNNAEHKGRVN</sequence>
<evidence type="ECO:0000313" key="2">
    <source>
        <dbReference type="EMBL" id="KAF4334273.1"/>
    </source>
</evidence>
<dbReference type="OrthoDB" id="5077589at2759"/>
<evidence type="ECO:0000313" key="3">
    <source>
        <dbReference type="Proteomes" id="UP000730481"/>
    </source>
</evidence>
<feature type="region of interest" description="Disordered" evidence="1">
    <location>
        <begin position="75"/>
        <end position="96"/>
    </location>
</feature>
<accession>A0A9P5DTY3</accession>
<keyword evidence="3" id="KW-1185">Reference proteome</keyword>
<evidence type="ECO:0000256" key="1">
    <source>
        <dbReference type="SAM" id="MobiDB-lite"/>
    </source>
</evidence>